<evidence type="ECO:0000313" key="1">
    <source>
        <dbReference type="EMBL" id="RZQ64352.1"/>
    </source>
</evidence>
<comment type="caution">
    <text evidence="1">The sequence shown here is derived from an EMBL/GenBank/DDBJ whole genome shotgun (WGS) entry which is preliminary data.</text>
</comment>
<accession>A0A4Q7JBI4</accession>
<dbReference type="InterPro" id="IPR043148">
    <property type="entry name" value="TagF_C"/>
</dbReference>
<sequence>MPIESLAPAWRTVPVERLVLAVVHNVTAATRLLDVLPLWTDDTRVQTVFTCVGSSAFTSGTVEWLTGQGMTVLDWADAVGAEFDLAIAASHGGPLHELRAPLIVLPHGMGYNKLLADHVFGLSPPWLLHEGELIPSVLVLSHSEQLDRLRAACPEATGIAVVAGDPTYDRILAGAPLRATYREALGAAHDQRLVLVSSTWGERSLFGRDPGLVLRLATELPLDEYRIVVALHPNIWFGHSPWQLRRWLAACSAAGVTVLPPVRGWQAAVAAADLTIGDHSSVSFYSAATGTPVLLASAPHDTLDPASPIAALLRAAPLLDPAAPLRPQLDAAAYRHDTDLATSVPGEAAALIRTLVYKEIGLTEPETPAVTLAAAPPVVDSALPAHQLVGVGADGTVRRFPAEALRSGGVPETVLVVSTDEPSREWLQAADSVVHSGPLADPGAWMGATLRSLPGCRYAAAKQEPGRWLVGDRAGRIVRVHGPDDLGHVYAAFQHFGPTTRFTLGGRTVTCSVEETPGLLGE</sequence>
<proteinExistence type="predicted"/>
<reference evidence="1 2" key="1">
    <citation type="submission" date="2019-02" db="EMBL/GenBank/DDBJ databases">
        <title>Draft genome sequence of Amycolatopsis sp. 8-3EHSu isolated from roots of Suaeda maritima.</title>
        <authorList>
            <person name="Duangmal K."/>
            <person name="Chantavorakit T."/>
        </authorList>
    </citation>
    <scope>NUCLEOTIDE SEQUENCE [LARGE SCALE GENOMIC DNA]</scope>
    <source>
        <strain evidence="1 2">8-3EHSu</strain>
    </source>
</reference>
<dbReference type="OrthoDB" id="3661391at2"/>
<keyword evidence="2" id="KW-1185">Reference proteome</keyword>
<dbReference type="Gene3D" id="3.40.50.12580">
    <property type="match status" value="1"/>
</dbReference>
<dbReference type="EMBL" id="SFCC01000004">
    <property type="protein sequence ID" value="RZQ64352.1"/>
    <property type="molecule type" value="Genomic_DNA"/>
</dbReference>
<name>A0A4Q7JBI4_9PSEU</name>
<dbReference type="SUPFAM" id="SSF53756">
    <property type="entry name" value="UDP-Glycosyltransferase/glycogen phosphorylase"/>
    <property type="match status" value="1"/>
</dbReference>
<organism evidence="1 2">
    <name type="scientific">Amycolatopsis suaedae</name>
    <dbReference type="NCBI Taxonomy" id="2510978"/>
    <lineage>
        <taxon>Bacteria</taxon>
        <taxon>Bacillati</taxon>
        <taxon>Actinomycetota</taxon>
        <taxon>Actinomycetes</taxon>
        <taxon>Pseudonocardiales</taxon>
        <taxon>Pseudonocardiaceae</taxon>
        <taxon>Amycolatopsis</taxon>
    </lineage>
</organism>
<protein>
    <submittedName>
        <fullName evidence="1">Uncharacterized protein</fullName>
    </submittedName>
</protein>
<dbReference type="RefSeq" id="WP_130475064.1">
    <property type="nucleotide sequence ID" value="NZ_SFCC01000004.1"/>
</dbReference>
<gene>
    <name evidence="1" type="ORF">EWH70_10305</name>
</gene>
<dbReference type="Proteomes" id="UP000292003">
    <property type="component" value="Unassembled WGS sequence"/>
</dbReference>
<evidence type="ECO:0000313" key="2">
    <source>
        <dbReference type="Proteomes" id="UP000292003"/>
    </source>
</evidence>
<dbReference type="AlphaFoldDB" id="A0A4Q7JBI4"/>